<evidence type="ECO:0000259" key="12">
    <source>
        <dbReference type="PROSITE" id="PS51504"/>
    </source>
</evidence>
<dbReference type="PROSITE" id="PS51504">
    <property type="entry name" value="H15"/>
    <property type="match status" value="1"/>
</dbReference>
<protein>
    <recommendedName>
        <fullName evidence="15">MYB transcription factor</fullName>
    </recommendedName>
</protein>
<feature type="region of interest" description="Disordered" evidence="9">
    <location>
        <begin position="104"/>
        <end position="208"/>
    </location>
</feature>
<dbReference type="InterPro" id="IPR036388">
    <property type="entry name" value="WH-like_DNA-bd_sf"/>
</dbReference>
<dbReference type="PANTHER" id="PTHR46267">
    <property type="entry name" value="SINGLE MYB HISTONE 4"/>
    <property type="match status" value="1"/>
</dbReference>
<dbReference type="GO" id="GO:0005730">
    <property type="term" value="C:nucleolus"/>
    <property type="evidence" value="ECO:0007669"/>
    <property type="project" value="UniProtKB-SubCell"/>
</dbReference>
<dbReference type="SUPFAM" id="SSF46785">
    <property type="entry name" value="Winged helix' DNA-binding domain"/>
    <property type="match status" value="1"/>
</dbReference>
<dbReference type="Pfam" id="PF00249">
    <property type="entry name" value="Myb_DNA-binding"/>
    <property type="match status" value="1"/>
</dbReference>
<dbReference type="SMART" id="SM00526">
    <property type="entry name" value="H15"/>
    <property type="match status" value="1"/>
</dbReference>
<dbReference type="PANTHER" id="PTHR46267:SF15">
    <property type="entry name" value="WINGED HELIX-TURN-HELIX TRANSCRIPTION REPRESSOR DNA-BINDING PROTEIN-RELATED"/>
    <property type="match status" value="1"/>
</dbReference>
<evidence type="ECO:0000256" key="9">
    <source>
        <dbReference type="SAM" id="MobiDB-lite"/>
    </source>
</evidence>
<dbReference type="GO" id="GO:0003691">
    <property type="term" value="F:double-stranded telomeric DNA binding"/>
    <property type="evidence" value="ECO:0007669"/>
    <property type="project" value="InterPro"/>
</dbReference>
<evidence type="ECO:0000256" key="2">
    <source>
        <dbReference type="ARBA" id="ARBA00004604"/>
    </source>
</evidence>
<evidence type="ECO:0000256" key="4">
    <source>
        <dbReference type="ARBA" id="ARBA00023015"/>
    </source>
</evidence>
<evidence type="ECO:0000256" key="3">
    <source>
        <dbReference type="ARBA" id="ARBA00022454"/>
    </source>
</evidence>
<dbReference type="InterPro" id="IPR044597">
    <property type="entry name" value="SMH1-6"/>
</dbReference>
<keyword evidence="7" id="KW-0804">Transcription</keyword>
<dbReference type="FunFam" id="1.10.10.60:FF:000168">
    <property type="entry name" value="Telomere repeat-binding factor 1"/>
    <property type="match status" value="1"/>
</dbReference>
<dbReference type="InterPro" id="IPR017930">
    <property type="entry name" value="Myb_dom"/>
</dbReference>
<dbReference type="Gene3D" id="1.10.10.10">
    <property type="entry name" value="Winged helix-like DNA-binding domain superfamily/Winged helix DNA-binding domain"/>
    <property type="match status" value="1"/>
</dbReference>
<feature type="compositionally biased region" description="Acidic residues" evidence="9">
    <location>
        <begin position="178"/>
        <end position="198"/>
    </location>
</feature>
<keyword evidence="14" id="KW-1185">Reference proteome</keyword>
<feature type="domain" description="Myb-like" evidence="10">
    <location>
        <begin position="6"/>
        <end position="63"/>
    </location>
</feature>
<evidence type="ECO:0000256" key="5">
    <source>
        <dbReference type="ARBA" id="ARBA00023054"/>
    </source>
</evidence>
<accession>A0AAV1HV03</accession>
<evidence type="ECO:0008006" key="15">
    <source>
        <dbReference type="Google" id="ProtNLM"/>
    </source>
</evidence>
<dbReference type="EMBL" id="CAUYUE010000002">
    <property type="protein sequence ID" value="CAK0747488.1"/>
    <property type="molecule type" value="Genomic_DNA"/>
</dbReference>
<evidence type="ECO:0000313" key="13">
    <source>
        <dbReference type="EMBL" id="CAK0747488.1"/>
    </source>
</evidence>
<evidence type="ECO:0000259" key="10">
    <source>
        <dbReference type="PROSITE" id="PS50090"/>
    </source>
</evidence>
<dbReference type="InterPro" id="IPR005818">
    <property type="entry name" value="Histone_H1/H5_H15"/>
</dbReference>
<dbReference type="Proteomes" id="UP001314263">
    <property type="component" value="Unassembled WGS sequence"/>
</dbReference>
<name>A0AAV1HV03_9CHLO</name>
<comment type="subcellular location">
    <subcellularLocation>
        <location evidence="1">Chromosome</location>
    </subcellularLocation>
    <subcellularLocation>
        <location evidence="2">Nucleus</location>
        <location evidence="2">Nucleolus</location>
    </subcellularLocation>
</comment>
<feature type="domain" description="H15" evidence="12">
    <location>
        <begin position="203"/>
        <end position="274"/>
    </location>
</feature>
<keyword evidence="5" id="KW-0175">Coiled coil</keyword>
<dbReference type="SMART" id="SM00717">
    <property type="entry name" value="SANT"/>
    <property type="match status" value="1"/>
</dbReference>
<proteinExistence type="predicted"/>
<dbReference type="GO" id="GO:0000786">
    <property type="term" value="C:nucleosome"/>
    <property type="evidence" value="ECO:0007669"/>
    <property type="project" value="InterPro"/>
</dbReference>
<dbReference type="PROSITE" id="PS50090">
    <property type="entry name" value="MYB_LIKE"/>
    <property type="match status" value="1"/>
</dbReference>
<keyword evidence="8" id="KW-0539">Nucleus</keyword>
<dbReference type="AlphaFoldDB" id="A0AAV1HV03"/>
<organism evidence="13 14">
    <name type="scientific">Coccomyxa viridis</name>
    <dbReference type="NCBI Taxonomy" id="1274662"/>
    <lineage>
        <taxon>Eukaryota</taxon>
        <taxon>Viridiplantae</taxon>
        <taxon>Chlorophyta</taxon>
        <taxon>core chlorophytes</taxon>
        <taxon>Trebouxiophyceae</taxon>
        <taxon>Trebouxiophyceae incertae sedis</taxon>
        <taxon>Coccomyxaceae</taxon>
        <taxon>Coccomyxa</taxon>
    </lineage>
</organism>
<dbReference type="SUPFAM" id="SSF46689">
    <property type="entry name" value="Homeodomain-like"/>
    <property type="match status" value="1"/>
</dbReference>
<keyword evidence="3" id="KW-0158">Chromosome</keyword>
<dbReference type="GO" id="GO:0006334">
    <property type="term" value="P:nucleosome assembly"/>
    <property type="evidence" value="ECO:0007669"/>
    <property type="project" value="InterPro"/>
</dbReference>
<dbReference type="Pfam" id="PF00538">
    <property type="entry name" value="Linker_histone"/>
    <property type="match status" value="1"/>
</dbReference>
<dbReference type="PROSITE" id="PS51294">
    <property type="entry name" value="HTH_MYB"/>
    <property type="match status" value="1"/>
</dbReference>
<dbReference type="InterPro" id="IPR036390">
    <property type="entry name" value="WH_DNA-bd_sf"/>
</dbReference>
<feature type="compositionally biased region" description="Basic residues" evidence="9">
    <location>
        <begin position="76"/>
        <end position="86"/>
    </location>
</feature>
<feature type="region of interest" description="Disordered" evidence="9">
    <location>
        <begin position="66"/>
        <end position="86"/>
    </location>
</feature>
<reference evidence="13 14" key="1">
    <citation type="submission" date="2023-10" db="EMBL/GenBank/DDBJ databases">
        <authorList>
            <person name="Maclean D."/>
            <person name="Macfadyen A."/>
        </authorList>
    </citation>
    <scope>NUCLEOTIDE SEQUENCE [LARGE SCALE GENOMIC DNA]</scope>
</reference>
<dbReference type="Gene3D" id="1.10.246.220">
    <property type="match status" value="1"/>
</dbReference>
<evidence type="ECO:0000256" key="6">
    <source>
        <dbReference type="ARBA" id="ARBA00023125"/>
    </source>
</evidence>
<comment type="caution">
    <text evidence="13">The sequence shown here is derived from an EMBL/GenBank/DDBJ whole genome shotgun (WGS) entry which is preliminary data.</text>
</comment>
<feature type="domain" description="HTH myb-type" evidence="11">
    <location>
        <begin position="11"/>
        <end position="67"/>
    </location>
</feature>
<dbReference type="CDD" id="cd11660">
    <property type="entry name" value="SANT_TRF"/>
    <property type="match status" value="1"/>
</dbReference>
<evidence type="ECO:0000313" key="14">
    <source>
        <dbReference type="Proteomes" id="UP001314263"/>
    </source>
</evidence>
<evidence type="ECO:0000256" key="8">
    <source>
        <dbReference type="ARBA" id="ARBA00023242"/>
    </source>
</evidence>
<keyword evidence="6" id="KW-0238">DNA-binding</keyword>
<keyword evidence="4" id="KW-0805">Transcription regulation</keyword>
<dbReference type="InterPro" id="IPR001005">
    <property type="entry name" value="SANT/Myb"/>
</dbReference>
<sequence length="347" mass="38150">MSQVKRLGTSKQKWTDDEEKALRAGVDKYGVGKWRLIQKDEAFGPQLVTRSNVDLKDKWRNLNMDAFGSRGDKRGSRTKHRAKQRHKAAATAAATLAPSAAQAAMATVLSAGPPEREIIARQRKRKRRPERATDGTTYLPLRDSSGALRALQEAALGPDSAEALPRRRRRRKPAALRDDDDEDEEPEEEPLQEDDEDGLNNRSGPTPDDMVVAAIISLQDPVGSHPDDIMHWIQDHYAVSAYVKRQIRSALQRMVDAGRLEAVPNHASLFRLGGVIRQLSQEAGIEWPRIKPGTGLLDPRAGGQSAVEQAEAAAQAVAEAEEAAALATRLMDVANRYEEEAQLAGVL</sequence>
<dbReference type="InterPro" id="IPR009057">
    <property type="entry name" value="Homeodomain-like_sf"/>
</dbReference>
<evidence type="ECO:0000256" key="7">
    <source>
        <dbReference type="ARBA" id="ARBA00023163"/>
    </source>
</evidence>
<evidence type="ECO:0000259" key="11">
    <source>
        <dbReference type="PROSITE" id="PS51294"/>
    </source>
</evidence>
<evidence type="ECO:0000256" key="1">
    <source>
        <dbReference type="ARBA" id="ARBA00004286"/>
    </source>
</evidence>
<gene>
    <name evidence="13" type="ORF">CVIRNUC_001769</name>
</gene>